<comment type="caution">
    <text evidence="1">The sequence shown here is derived from an EMBL/GenBank/DDBJ whole genome shotgun (WGS) entry which is preliminary data.</text>
</comment>
<evidence type="ECO:0000313" key="2">
    <source>
        <dbReference type="Proteomes" id="UP001430374"/>
    </source>
</evidence>
<keyword evidence="2" id="KW-1185">Reference proteome</keyword>
<accession>A0ABS9C8Q2</accession>
<reference evidence="1" key="1">
    <citation type="submission" date="2021-08" db="EMBL/GenBank/DDBJ databases">
        <title>Complete genome sequence of Chryseobacterium sp strain PS-8.</title>
        <authorList>
            <person name="Das S.K."/>
        </authorList>
    </citation>
    <scope>NUCLEOTIDE SEQUENCE</scope>
    <source>
        <strain evidence="1">PS-8</strain>
    </source>
</reference>
<dbReference type="Proteomes" id="UP001430374">
    <property type="component" value="Unassembled WGS sequence"/>
</dbReference>
<organism evidence="1 2">
    <name type="scientific">Chryseobacterium indicum</name>
    <dbReference type="NCBI Taxonomy" id="2766954"/>
    <lineage>
        <taxon>Bacteria</taxon>
        <taxon>Pseudomonadati</taxon>
        <taxon>Bacteroidota</taxon>
        <taxon>Flavobacteriia</taxon>
        <taxon>Flavobacteriales</taxon>
        <taxon>Weeksellaceae</taxon>
        <taxon>Chryseobacterium group</taxon>
        <taxon>Chryseobacterium</taxon>
    </lineage>
</organism>
<dbReference type="RefSeq" id="WP_235132080.1">
    <property type="nucleotide sequence ID" value="NZ_JACSGT010000002.1"/>
</dbReference>
<evidence type="ECO:0000313" key="1">
    <source>
        <dbReference type="EMBL" id="MCF2220665.1"/>
    </source>
</evidence>
<name>A0ABS9C8Q2_9FLAO</name>
<sequence>MTDFNKGDNPTLFATEFAKEYKELGYNLDFTIDSLETEIDKILERNYKPMMK</sequence>
<gene>
    <name evidence="1" type="ORF">H9Q08_15365</name>
</gene>
<dbReference type="EMBL" id="JACSGT010000002">
    <property type="protein sequence ID" value="MCF2220665.1"/>
    <property type="molecule type" value="Genomic_DNA"/>
</dbReference>
<protein>
    <submittedName>
        <fullName evidence="1">Uncharacterized protein</fullName>
    </submittedName>
</protein>
<proteinExistence type="predicted"/>